<dbReference type="KEGG" id="kng:KNAG_0J01490"/>
<dbReference type="AlphaFoldDB" id="J7RBH5"/>
<keyword evidence="4" id="KW-1185">Reference proteome</keyword>
<keyword evidence="2" id="KW-0732">Signal</keyword>
<dbReference type="GeneID" id="34527985"/>
<sequence length="255" mass="28193">MLKQVIFTLSASSVLAWAEKFSLPLDPKDFGGDSIISMQGDKVVLILGPSVVSPEVIENMKTTFSPVLSNYEEIPDFVNFDEQNAIAASMYEQDAYQPEMAIAGPESVDKQEHVLVPIQNVEPVILDHEGKDKDKEEDEDDEDYEKKPCDKEKGCPKENDKEKTWEVTETKSCTTTKTEKKEKTTTSTIYTKPTKSKVSLTTKAVKYPLTYVEGNTTTVRNTTAVVTEVNGSSFTSPMNCLLAIVLGAITSFILA</sequence>
<feature type="signal peptide" evidence="2">
    <location>
        <begin position="1"/>
        <end position="18"/>
    </location>
</feature>
<evidence type="ECO:0000256" key="2">
    <source>
        <dbReference type="SAM" id="SignalP"/>
    </source>
</evidence>
<reference evidence="4" key="2">
    <citation type="submission" date="2012-08" db="EMBL/GenBank/DDBJ databases">
        <title>Genome sequence of Kazachstania naganishii.</title>
        <authorList>
            <person name="Gordon J.L."/>
            <person name="Armisen D."/>
            <person name="Proux-Wera E."/>
            <person name="OhEigeartaigh S.S."/>
            <person name="Byrne K.P."/>
            <person name="Wolfe K.H."/>
        </authorList>
    </citation>
    <scope>NUCLEOTIDE SEQUENCE [LARGE SCALE GENOMIC DNA]</scope>
    <source>
        <strain evidence="4">ATCC MYA-139 / BCRC 22969 / CBS 8797 / CCRC 22969 / KCTC 17520 / NBRC 10181 / NCYC 3082</strain>
    </source>
</reference>
<name>J7RBH5_HUIN7</name>
<evidence type="ECO:0000313" key="4">
    <source>
        <dbReference type="Proteomes" id="UP000006310"/>
    </source>
</evidence>
<feature type="region of interest" description="Disordered" evidence="1">
    <location>
        <begin position="123"/>
        <end position="164"/>
    </location>
</feature>
<dbReference type="Proteomes" id="UP000006310">
    <property type="component" value="Chromosome 10"/>
</dbReference>
<feature type="compositionally biased region" description="Basic and acidic residues" evidence="1">
    <location>
        <begin position="144"/>
        <end position="164"/>
    </location>
</feature>
<proteinExistence type="predicted"/>
<dbReference type="HOGENOM" id="CLU_1090145_0_0_1"/>
<protein>
    <submittedName>
        <fullName evidence="3">Uncharacterized protein</fullName>
    </submittedName>
</protein>
<organism evidence="3 4">
    <name type="scientific">Huiozyma naganishii (strain ATCC MYA-139 / BCRC 22969 / CBS 8797 / KCTC 17520 / NBRC 10181 / NCYC 3082 / Yp74L-3)</name>
    <name type="common">Yeast</name>
    <name type="synonym">Kazachstania naganishii</name>
    <dbReference type="NCBI Taxonomy" id="1071383"/>
    <lineage>
        <taxon>Eukaryota</taxon>
        <taxon>Fungi</taxon>
        <taxon>Dikarya</taxon>
        <taxon>Ascomycota</taxon>
        <taxon>Saccharomycotina</taxon>
        <taxon>Saccharomycetes</taxon>
        <taxon>Saccharomycetales</taxon>
        <taxon>Saccharomycetaceae</taxon>
        <taxon>Huiozyma</taxon>
    </lineage>
</organism>
<reference evidence="3 4" key="1">
    <citation type="journal article" date="2011" name="Proc. Natl. Acad. Sci. U.S.A.">
        <title>Evolutionary erosion of yeast sex chromosomes by mating-type switching accidents.</title>
        <authorList>
            <person name="Gordon J.L."/>
            <person name="Armisen D."/>
            <person name="Proux-Wera E."/>
            <person name="Oheigeartaigh S.S."/>
            <person name="Byrne K.P."/>
            <person name="Wolfe K.H."/>
        </authorList>
    </citation>
    <scope>NUCLEOTIDE SEQUENCE [LARGE SCALE GENOMIC DNA]</scope>
    <source>
        <strain evidence="4">ATCC MYA-139 / BCRC 22969 / CBS 8797 / CCRC 22969 / KCTC 17520 / NBRC 10181 / NCYC 3082</strain>
    </source>
</reference>
<evidence type="ECO:0000256" key="1">
    <source>
        <dbReference type="SAM" id="MobiDB-lite"/>
    </source>
</evidence>
<gene>
    <name evidence="3" type="primary">KNAG0J01490</name>
    <name evidence="3" type="ordered locus">KNAG_0J01490</name>
</gene>
<evidence type="ECO:0000313" key="3">
    <source>
        <dbReference type="EMBL" id="CCK72230.1"/>
    </source>
</evidence>
<dbReference type="RefSeq" id="XP_022466475.1">
    <property type="nucleotide sequence ID" value="XM_022610150.1"/>
</dbReference>
<feature type="chain" id="PRO_5003796953" evidence="2">
    <location>
        <begin position="19"/>
        <end position="255"/>
    </location>
</feature>
<accession>J7RBH5</accession>
<feature type="compositionally biased region" description="Basic and acidic residues" evidence="1">
    <location>
        <begin position="125"/>
        <end position="134"/>
    </location>
</feature>
<dbReference type="EMBL" id="HE978323">
    <property type="protein sequence ID" value="CCK72230.1"/>
    <property type="molecule type" value="Genomic_DNA"/>
</dbReference>